<dbReference type="Pfam" id="PF07722">
    <property type="entry name" value="Peptidase_C26"/>
    <property type="match status" value="1"/>
</dbReference>
<dbReference type="PANTHER" id="PTHR43235">
    <property type="entry name" value="GLUTAMINE AMIDOTRANSFERASE PB2B2.05-RELATED"/>
    <property type="match status" value="1"/>
</dbReference>
<dbReference type="GO" id="GO:0016740">
    <property type="term" value="F:transferase activity"/>
    <property type="evidence" value="ECO:0007669"/>
    <property type="project" value="UniProtKB-KW"/>
</dbReference>
<dbReference type="GO" id="GO:0005829">
    <property type="term" value="C:cytosol"/>
    <property type="evidence" value="ECO:0007669"/>
    <property type="project" value="TreeGrafter"/>
</dbReference>
<name>A0A075HGK2_9EURY</name>
<proteinExistence type="predicted"/>
<protein>
    <submittedName>
        <fullName evidence="1">Glutamine amidotransferase class I</fullName>
    </submittedName>
</protein>
<dbReference type="EMBL" id="KF900960">
    <property type="protein sequence ID" value="AIF12983.1"/>
    <property type="molecule type" value="Genomic_DNA"/>
</dbReference>
<dbReference type="PROSITE" id="PS51273">
    <property type="entry name" value="GATASE_TYPE_1"/>
    <property type="match status" value="1"/>
</dbReference>
<organism evidence="1">
    <name type="scientific">uncultured marine group II/III euryarchaeote KM3_59_B11</name>
    <dbReference type="NCBI Taxonomy" id="1456466"/>
    <lineage>
        <taxon>Archaea</taxon>
        <taxon>Methanobacteriati</taxon>
        <taxon>Methanobacteriota</taxon>
        <taxon>environmental samples</taxon>
    </lineage>
</organism>
<dbReference type="InterPro" id="IPR011697">
    <property type="entry name" value="Peptidase_C26"/>
</dbReference>
<dbReference type="AlphaFoldDB" id="A0A075HGK2"/>
<dbReference type="Gene3D" id="3.40.50.880">
    <property type="match status" value="1"/>
</dbReference>
<sequence length="213" mass="23271">MAKLRPVAITLTAEKYRPNYAAWLEEAGFAAERIRSVEELERYPLLVLSGGGDMAPGSGAFCGEVDEARLRNPKPERDALELALLAAAHERQMPVLGICRGLQVLNVACGGTLWPDISDGGFETAVHTGGTRDTDDVHHRVTLAGVDFEVTSHHHEGVRDLGDGLEVISHAEDGMVEALRHRELPWLGVQWHPERTAAGSGRSVPQEWLRSQC</sequence>
<dbReference type="InterPro" id="IPR044668">
    <property type="entry name" value="PuuD-like"/>
</dbReference>
<reference evidence="1" key="1">
    <citation type="journal article" date="2014" name="Genome Biol. Evol.">
        <title>Pangenome evidence for extensive interdomain horizontal transfer affecting lineage core and shell genes in uncultured planktonic thaumarchaeota and euryarchaeota.</title>
        <authorList>
            <person name="Deschamps P."/>
            <person name="Zivanovic Y."/>
            <person name="Moreira D."/>
            <person name="Rodriguez-Valera F."/>
            <person name="Lopez-Garcia P."/>
        </authorList>
    </citation>
    <scope>NUCLEOTIDE SEQUENCE</scope>
</reference>
<accession>A0A075HGK2</accession>
<dbReference type="GO" id="GO:0016811">
    <property type="term" value="F:hydrolase activity, acting on carbon-nitrogen (but not peptide) bonds, in linear amides"/>
    <property type="evidence" value="ECO:0007669"/>
    <property type="project" value="InterPro"/>
</dbReference>
<keyword evidence="1" id="KW-0808">Transferase</keyword>
<keyword evidence="1" id="KW-0315">Glutamine amidotransferase</keyword>
<dbReference type="SUPFAM" id="SSF52317">
    <property type="entry name" value="Class I glutamine amidotransferase-like"/>
    <property type="match status" value="1"/>
</dbReference>
<dbReference type="InterPro" id="IPR029062">
    <property type="entry name" value="Class_I_gatase-like"/>
</dbReference>
<dbReference type="PANTHER" id="PTHR43235:SF1">
    <property type="entry name" value="GLUTAMINE AMIDOTRANSFERASE PB2B2.05-RELATED"/>
    <property type="match status" value="1"/>
</dbReference>
<evidence type="ECO:0000313" key="1">
    <source>
        <dbReference type="EMBL" id="AIF12983.1"/>
    </source>
</evidence>